<comment type="similarity">
    <text evidence="2">Belongs to the ABC transporter superfamily. ABCD family. Peroxisomal fatty acyl CoA transporter (TC 3.A.1.203) subfamily.</text>
</comment>
<feature type="transmembrane region" description="Helical" evidence="12">
    <location>
        <begin position="146"/>
        <end position="166"/>
    </location>
</feature>
<evidence type="ECO:0000259" key="13">
    <source>
        <dbReference type="PROSITE" id="PS50893"/>
    </source>
</evidence>
<keyword evidence="3" id="KW-0813">Transport</keyword>
<dbReference type="GO" id="GO:0015910">
    <property type="term" value="P:long-chain fatty acid import into peroxisome"/>
    <property type="evidence" value="ECO:0007669"/>
    <property type="project" value="TreeGrafter"/>
</dbReference>
<evidence type="ECO:0000256" key="11">
    <source>
        <dbReference type="ARBA" id="ARBA00023140"/>
    </source>
</evidence>
<keyword evidence="6" id="KW-0378">Hydrolase</keyword>
<dbReference type="GO" id="GO:0005524">
    <property type="term" value="F:ATP binding"/>
    <property type="evidence" value="ECO:0007669"/>
    <property type="project" value="UniProtKB-KW"/>
</dbReference>
<feature type="transmembrane region" description="Helical" evidence="12">
    <location>
        <begin position="187"/>
        <end position="207"/>
    </location>
</feature>
<keyword evidence="9 12" id="KW-1133">Transmembrane helix</keyword>
<keyword evidence="11" id="KW-0576">Peroxisome</keyword>
<dbReference type="InterPro" id="IPR027417">
    <property type="entry name" value="P-loop_NTPase"/>
</dbReference>
<reference evidence="16" key="1">
    <citation type="submission" date="2020-12" db="UniProtKB">
        <authorList>
            <consortium name="WormBaseParasite"/>
        </authorList>
    </citation>
    <scope>IDENTIFICATION</scope>
    <source>
        <strain evidence="16">MHco3</strain>
    </source>
</reference>
<dbReference type="OMA" id="DIQAGHF"/>
<dbReference type="GO" id="GO:0140359">
    <property type="term" value="F:ABC-type transporter activity"/>
    <property type="evidence" value="ECO:0007669"/>
    <property type="project" value="InterPro"/>
</dbReference>
<dbReference type="PANTHER" id="PTHR11384">
    <property type="entry name" value="ATP-BINDING CASSETTE, SUB-FAMILY D MEMBER"/>
    <property type="match status" value="1"/>
</dbReference>
<proteinExistence type="inferred from homology"/>
<keyword evidence="10 12" id="KW-0472">Membrane</keyword>
<dbReference type="GO" id="GO:0007031">
    <property type="term" value="P:peroxisome organization"/>
    <property type="evidence" value="ECO:0007669"/>
    <property type="project" value="TreeGrafter"/>
</dbReference>
<evidence type="ECO:0000256" key="7">
    <source>
        <dbReference type="ARBA" id="ARBA00022840"/>
    </source>
</evidence>
<evidence type="ECO:0000256" key="3">
    <source>
        <dbReference type="ARBA" id="ARBA00022448"/>
    </source>
</evidence>
<dbReference type="InterPro" id="IPR003593">
    <property type="entry name" value="AAA+_ATPase"/>
</dbReference>
<evidence type="ECO:0000259" key="14">
    <source>
        <dbReference type="PROSITE" id="PS50929"/>
    </source>
</evidence>
<dbReference type="SUPFAM" id="SSF90123">
    <property type="entry name" value="ABC transporter transmembrane region"/>
    <property type="match status" value="1"/>
</dbReference>
<keyword evidence="15" id="KW-1185">Reference proteome</keyword>
<dbReference type="PROSITE" id="PS00211">
    <property type="entry name" value="ABC_TRANSPORTER_1"/>
    <property type="match status" value="1"/>
</dbReference>
<sequence>MDQPTMFPDSRTSETHVGLGMHIQPAHWLVMIGQCSEEHSRLLIQIQYQPTGLKAALMTAQSKLLEIAFNSEKRKKVIIASCLGLASVVLIKYFGNRKGVRQYSQLSDTSSEKKKKKRAFDPKFLRQLLMLLKIMVPGVFSKEAGIIGIHSLILVCRTFLSIYVAGLEGRIVKAIVQKDVNKFSWQLCKWILVALPATFINSMIRYFESIIGLAFRSRLIQHAYKQYFSDKTYYAVSNLDSRLQNADQCLTEDITMFSQSVAHLYSHLTKPILDIGLISFTLISYAASRGSAENVVVPTILAISTVGLTASLLKSISPRFGHMVAEEAKRKGFLRYLHSRVITNSEEIAFYGGHEAEYKQLNSAYDNLADQTKLIFRKRILYIMVEQFFMKYVWSGTGMVMIALPILASEYATPGKTRRLEDEPDGGVSERTRGFATAKNLLYSSADAVERLMTSYKEVTELAGYTSRVHEMFEVFNDVKKNVYRRTLVSGEEGEANRGERMDTSRIEGQVVVSADDAIILEDVPIVTPNGDVVVKNMSIEIKPGMHTLITGPNGCGKSSLFRILGGLWPVYRGKIRRPRPERMYYIPQRPYMTLGTLRDQVIYPHTTVQMRRNGVTDADLARILETVHLSQIVQREGGWSAQNDWMDVLSGGEKQRMGLARVFYHRPQYALLDECTSAVSIDVEGGIYQAMKDNGITLLTVTHRPSLWKFHTHLLQYDGEGGYRLISLNDSTLVERLSLVDEKQQIEQKLHDVPQMKERLAELCQILGEDAEAVALDSDDSVES</sequence>
<dbReference type="Gene3D" id="1.20.1560.10">
    <property type="entry name" value="ABC transporter type 1, transmembrane domain"/>
    <property type="match status" value="1"/>
</dbReference>
<dbReference type="AlphaFoldDB" id="A0A7I4YJ18"/>
<dbReference type="Gene3D" id="3.40.50.300">
    <property type="entry name" value="P-loop containing nucleotide triphosphate hydrolases"/>
    <property type="match status" value="1"/>
</dbReference>
<evidence type="ECO:0000313" key="15">
    <source>
        <dbReference type="Proteomes" id="UP000025227"/>
    </source>
</evidence>
<dbReference type="GO" id="GO:0042760">
    <property type="term" value="P:very long-chain fatty acid catabolic process"/>
    <property type="evidence" value="ECO:0007669"/>
    <property type="project" value="TreeGrafter"/>
</dbReference>
<dbReference type="SUPFAM" id="SSF52540">
    <property type="entry name" value="P-loop containing nucleoside triphosphate hydrolases"/>
    <property type="match status" value="1"/>
</dbReference>
<dbReference type="Pfam" id="PF00005">
    <property type="entry name" value="ABC_tran"/>
    <property type="match status" value="1"/>
</dbReference>
<evidence type="ECO:0000256" key="5">
    <source>
        <dbReference type="ARBA" id="ARBA00022741"/>
    </source>
</evidence>
<evidence type="ECO:0000256" key="10">
    <source>
        <dbReference type="ARBA" id="ARBA00023136"/>
    </source>
</evidence>
<dbReference type="GO" id="GO:0006635">
    <property type="term" value="P:fatty acid beta-oxidation"/>
    <property type="evidence" value="ECO:0007669"/>
    <property type="project" value="TreeGrafter"/>
</dbReference>
<dbReference type="GO" id="GO:0016887">
    <property type="term" value="F:ATP hydrolysis activity"/>
    <property type="evidence" value="ECO:0007669"/>
    <property type="project" value="InterPro"/>
</dbReference>
<feature type="transmembrane region" description="Helical" evidence="12">
    <location>
        <begin position="124"/>
        <end position="140"/>
    </location>
</feature>
<dbReference type="GO" id="GO:0005778">
    <property type="term" value="C:peroxisomal membrane"/>
    <property type="evidence" value="ECO:0007669"/>
    <property type="project" value="UniProtKB-SubCell"/>
</dbReference>
<evidence type="ECO:0000256" key="6">
    <source>
        <dbReference type="ARBA" id="ARBA00022801"/>
    </source>
</evidence>
<keyword evidence="7" id="KW-0067">ATP-binding</keyword>
<evidence type="ECO:0000256" key="9">
    <source>
        <dbReference type="ARBA" id="ARBA00022989"/>
    </source>
</evidence>
<dbReference type="FunFam" id="3.40.50.300:FF:000800">
    <property type="entry name" value="ATP-binding cassette sub-family D member 1"/>
    <property type="match status" value="1"/>
</dbReference>
<dbReference type="Proteomes" id="UP000025227">
    <property type="component" value="Unplaced"/>
</dbReference>
<feature type="domain" description="ABC transmembrane type-1" evidence="14">
    <location>
        <begin position="152"/>
        <end position="390"/>
    </location>
</feature>
<keyword evidence="5" id="KW-0547">Nucleotide-binding</keyword>
<keyword evidence="4 12" id="KW-0812">Transmembrane</keyword>
<feature type="domain" description="ABC transporter" evidence="13">
    <location>
        <begin position="519"/>
        <end position="763"/>
    </location>
</feature>
<evidence type="ECO:0000256" key="1">
    <source>
        <dbReference type="ARBA" id="ARBA00004585"/>
    </source>
</evidence>
<feature type="transmembrane region" description="Helical" evidence="12">
    <location>
        <begin position="77"/>
        <end position="95"/>
    </location>
</feature>
<dbReference type="InterPro" id="IPR036640">
    <property type="entry name" value="ABC1_TM_sf"/>
</dbReference>
<dbReference type="Pfam" id="PF06472">
    <property type="entry name" value="ABC_membrane_2"/>
    <property type="match status" value="1"/>
</dbReference>
<evidence type="ECO:0000256" key="8">
    <source>
        <dbReference type="ARBA" id="ARBA00022967"/>
    </source>
</evidence>
<dbReference type="PROSITE" id="PS50893">
    <property type="entry name" value="ABC_TRANSPORTER_2"/>
    <property type="match status" value="1"/>
</dbReference>
<dbReference type="InterPro" id="IPR017871">
    <property type="entry name" value="ABC_transporter-like_CS"/>
</dbReference>
<evidence type="ECO:0000313" key="16">
    <source>
        <dbReference type="WBParaSite" id="HCON_00099610-00001"/>
    </source>
</evidence>
<dbReference type="PANTHER" id="PTHR11384:SF67">
    <property type="entry name" value="ATP-BINDING CASSETTE SUB-FAMILY D MEMBER 1"/>
    <property type="match status" value="1"/>
</dbReference>
<name>A0A7I4YJ18_HAECO</name>
<dbReference type="InterPro" id="IPR011527">
    <property type="entry name" value="ABC1_TM_dom"/>
</dbReference>
<evidence type="ECO:0000256" key="4">
    <source>
        <dbReference type="ARBA" id="ARBA00022692"/>
    </source>
</evidence>
<dbReference type="GO" id="GO:0005324">
    <property type="term" value="F:long-chain fatty acid transmembrane transporter activity"/>
    <property type="evidence" value="ECO:0007669"/>
    <property type="project" value="TreeGrafter"/>
</dbReference>
<dbReference type="OrthoDB" id="422637at2759"/>
<dbReference type="SMART" id="SM00382">
    <property type="entry name" value="AAA"/>
    <property type="match status" value="1"/>
</dbReference>
<dbReference type="WBParaSite" id="HCON_00099610-00001">
    <property type="protein sequence ID" value="HCON_00099610-00001"/>
    <property type="gene ID" value="HCON_00099610"/>
</dbReference>
<dbReference type="InterPro" id="IPR050835">
    <property type="entry name" value="ABC_transporter_sub-D"/>
</dbReference>
<keyword evidence="8" id="KW-1278">Translocase</keyword>
<dbReference type="CDD" id="cd03223">
    <property type="entry name" value="ABCD_peroxisomal_ALDP"/>
    <property type="match status" value="1"/>
</dbReference>
<evidence type="ECO:0000256" key="12">
    <source>
        <dbReference type="SAM" id="Phobius"/>
    </source>
</evidence>
<accession>A0A7I4YJ18</accession>
<protein>
    <submittedName>
        <fullName evidence="16">ATP-binding cassette sub-family D member 2</fullName>
    </submittedName>
</protein>
<dbReference type="InterPro" id="IPR003439">
    <property type="entry name" value="ABC_transporter-like_ATP-bd"/>
</dbReference>
<organism evidence="15 16">
    <name type="scientific">Haemonchus contortus</name>
    <name type="common">Barber pole worm</name>
    <dbReference type="NCBI Taxonomy" id="6289"/>
    <lineage>
        <taxon>Eukaryota</taxon>
        <taxon>Metazoa</taxon>
        <taxon>Ecdysozoa</taxon>
        <taxon>Nematoda</taxon>
        <taxon>Chromadorea</taxon>
        <taxon>Rhabditida</taxon>
        <taxon>Rhabditina</taxon>
        <taxon>Rhabditomorpha</taxon>
        <taxon>Strongyloidea</taxon>
        <taxon>Trichostrongylidae</taxon>
        <taxon>Haemonchus</taxon>
    </lineage>
</organism>
<dbReference type="PROSITE" id="PS50929">
    <property type="entry name" value="ABC_TM1F"/>
    <property type="match status" value="1"/>
</dbReference>
<evidence type="ECO:0000256" key="2">
    <source>
        <dbReference type="ARBA" id="ARBA00008575"/>
    </source>
</evidence>
<comment type="subcellular location">
    <subcellularLocation>
        <location evidence="1">Peroxisome membrane</location>
        <topology evidence="1">Multi-pass membrane protein</topology>
    </subcellularLocation>
</comment>